<dbReference type="STRING" id="1844972.A7K91_05525"/>
<evidence type="ECO:0000259" key="4">
    <source>
        <dbReference type="PROSITE" id="PS50111"/>
    </source>
</evidence>
<dbReference type="Gene3D" id="1.10.287.950">
    <property type="entry name" value="Methyl-accepting chemotaxis protein"/>
    <property type="match status" value="1"/>
</dbReference>
<dbReference type="RefSeq" id="WP_068684295.1">
    <property type="nucleotide sequence ID" value="NZ_LYPA01000064.1"/>
</dbReference>
<dbReference type="AlphaFoldDB" id="A0A1A5YI09"/>
<evidence type="ECO:0000256" key="1">
    <source>
        <dbReference type="ARBA" id="ARBA00023224"/>
    </source>
</evidence>
<keyword evidence="3" id="KW-1133">Transmembrane helix</keyword>
<accession>A0A1A5YI09</accession>
<gene>
    <name evidence="5" type="ORF">A7K91_05525</name>
</gene>
<dbReference type="SMART" id="SM00283">
    <property type="entry name" value="MA"/>
    <property type="match status" value="1"/>
</dbReference>
<dbReference type="SUPFAM" id="SSF58104">
    <property type="entry name" value="Methyl-accepting chemotaxis protein (MCP) signaling domain"/>
    <property type="match status" value="1"/>
</dbReference>
<keyword evidence="1 2" id="KW-0807">Transducer</keyword>
<dbReference type="Proteomes" id="UP000092024">
    <property type="component" value="Unassembled WGS sequence"/>
</dbReference>
<feature type="domain" description="Methyl-accepting transducer" evidence="4">
    <location>
        <begin position="221"/>
        <end position="457"/>
    </location>
</feature>
<dbReference type="GO" id="GO:0007165">
    <property type="term" value="P:signal transduction"/>
    <property type="evidence" value="ECO:0007669"/>
    <property type="project" value="UniProtKB-KW"/>
</dbReference>
<dbReference type="EMBL" id="LYPA01000064">
    <property type="protein sequence ID" value="OBR65025.1"/>
    <property type="molecule type" value="Genomic_DNA"/>
</dbReference>
<organism evidence="5 6">
    <name type="scientific">Paenibacillus oryzae</name>
    <dbReference type="NCBI Taxonomy" id="1844972"/>
    <lineage>
        <taxon>Bacteria</taxon>
        <taxon>Bacillati</taxon>
        <taxon>Bacillota</taxon>
        <taxon>Bacilli</taxon>
        <taxon>Bacillales</taxon>
        <taxon>Paenibacillaceae</taxon>
        <taxon>Paenibacillus</taxon>
    </lineage>
</organism>
<proteinExistence type="predicted"/>
<feature type="transmembrane region" description="Helical" evidence="3">
    <location>
        <begin position="155"/>
        <end position="174"/>
    </location>
</feature>
<comment type="caution">
    <text evidence="5">The sequence shown here is derived from an EMBL/GenBank/DDBJ whole genome shotgun (WGS) entry which is preliminary data.</text>
</comment>
<dbReference type="Pfam" id="PF00015">
    <property type="entry name" value="MCPsignal"/>
    <property type="match status" value="1"/>
</dbReference>
<feature type="transmembrane region" description="Helical" evidence="3">
    <location>
        <begin position="78"/>
        <end position="97"/>
    </location>
</feature>
<sequence>MDWKKNKLMLVLSALSTGLSIVIFMLEPYLPAGGHGSMHNSGEALNAATQTGRYWLAAAPFITLMMAAWIYRRSKSHGWMPWLNTLTLTLSSIAMISGGGGGVEYHFSIFMVLAVAVYYEKIKLTLMMTVIFAIQHIAGFFLFPELVFGVKDYPFLMLVVHALFLLLTSSATTFQTYSKQKWTKQLESEKRKKEEMVSVLLEQVEQQSQHIRSATSVISETSKSNLAASQYMRHTFENVTGGFGKQSQVLEQVDQNLSRINQSTQHALEASETMKQEAYTVEEAMAGNRGLLSAMEKRNMDVYNIVSALLGAIDRLLVATEQAQDKVQVIQSIADQTKLLALNASIEAARAGEYGAGFSVVAGEIRKLSEQSRQASDEIQGIMFALRKEGAANAGHVNQGYAAVAQFSSDIARYKAEFEKMSVLTQHMMQFTLSMHNMMMEISGETMGTVDEMHHISRVIEESFKAMDGLRAWSDQQMERAEQIDQEIIKLDALGRTLRQQFE</sequence>
<keyword evidence="6" id="KW-1185">Reference proteome</keyword>
<dbReference type="PROSITE" id="PS50111">
    <property type="entry name" value="CHEMOTAXIS_TRANSDUC_2"/>
    <property type="match status" value="1"/>
</dbReference>
<feature type="transmembrane region" description="Helical" evidence="3">
    <location>
        <begin position="126"/>
        <end position="143"/>
    </location>
</feature>
<feature type="transmembrane region" description="Helical" evidence="3">
    <location>
        <begin position="54"/>
        <end position="71"/>
    </location>
</feature>
<dbReference type="PANTHER" id="PTHR32089:SF112">
    <property type="entry name" value="LYSOZYME-LIKE PROTEIN-RELATED"/>
    <property type="match status" value="1"/>
</dbReference>
<feature type="transmembrane region" description="Helical" evidence="3">
    <location>
        <begin position="7"/>
        <end position="26"/>
    </location>
</feature>
<evidence type="ECO:0000313" key="6">
    <source>
        <dbReference type="Proteomes" id="UP000092024"/>
    </source>
</evidence>
<keyword evidence="3" id="KW-0812">Transmembrane</keyword>
<protein>
    <recommendedName>
        <fullName evidence="4">Methyl-accepting transducer domain-containing protein</fullName>
    </recommendedName>
</protein>
<dbReference type="OrthoDB" id="2166737at2"/>
<evidence type="ECO:0000313" key="5">
    <source>
        <dbReference type="EMBL" id="OBR65025.1"/>
    </source>
</evidence>
<evidence type="ECO:0000256" key="3">
    <source>
        <dbReference type="SAM" id="Phobius"/>
    </source>
</evidence>
<dbReference type="GO" id="GO:0016020">
    <property type="term" value="C:membrane"/>
    <property type="evidence" value="ECO:0007669"/>
    <property type="project" value="InterPro"/>
</dbReference>
<evidence type="ECO:0000256" key="2">
    <source>
        <dbReference type="PROSITE-ProRule" id="PRU00284"/>
    </source>
</evidence>
<keyword evidence="3" id="KW-0472">Membrane</keyword>
<dbReference type="PANTHER" id="PTHR32089">
    <property type="entry name" value="METHYL-ACCEPTING CHEMOTAXIS PROTEIN MCPB"/>
    <property type="match status" value="1"/>
</dbReference>
<reference evidence="5 6" key="1">
    <citation type="submission" date="2016-05" db="EMBL/GenBank/DDBJ databases">
        <title>Paenibacillus oryzae. sp. nov., isolated from the rice root.</title>
        <authorList>
            <person name="Zhang J."/>
            <person name="Zhang X."/>
        </authorList>
    </citation>
    <scope>NUCLEOTIDE SEQUENCE [LARGE SCALE GENOMIC DNA]</scope>
    <source>
        <strain evidence="5 6">1DrF-4</strain>
    </source>
</reference>
<name>A0A1A5YI09_9BACL</name>
<dbReference type="InterPro" id="IPR004089">
    <property type="entry name" value="MCPsignal_dom"/>
</dbReference>